<sequence>MVFDSSKSVFVNLRNVVYLKINLLCKIQEAKLIKFIVSNTGEAVVIQEEVQVSARICKAGQVDDRD</sequence>
<dbReference type="AlphaFoldDB" id="A0A9D4CGI1"/>
<reference evidence="1" key="2">
    <citation type="submission" date="2020-11" db="EMBL/GenBank/DDBJ databases">
        <authorList>
            <person name="McCartney M.A."/>
            <person name="Auch B."/>
            <person name="Kono T."/>
            <person name="Mallez S."/>
            <person name="Becker A."/>
            <person name="Gohl D.M."/>
            <person name="Silverstein K.A.T."/>
            <person name="Koren S."/>
            <person name="Bechman K.B."/>
            <person name="Herman A."/>
            <person name="Abrahante J.E."/>
            <person name="Garbe J."/>
        </authorList>
    </citation>
    <scope>NUCLEOTIDE SEQUENCE</scope>
    <source>
        <strain evidence="1">Duluth1</strain>
        <tissue evidence="1">Whole animal</tissue>
    </source>
</reference>
<name>A0A9D4CGI1_DREPO</name>
<keyword evidence="2" id="KW-1185">Reference proteome</keyword>
<protein>
    <submittedName>
        <fullName evidence="1">Uncharacterized protein</fullName>
    </submittedName>
</protein>
<organism evidence="1 2">
    <name type="scientific">Dreissena polymorpha</name>
    <name type="common">Zebra mussel</name>
    <name type="synonym">Mytilus polymorpha</name>
    <dbReference type="NCBI Taxonomy" id="45954"/>
    <lineage>
        <taxon>Eukaryota</taxon>
        <taxon>Metazoa</taxon>
        <taxon>Spiralia</taxon>
        <taxon>Lophotrochozoa</taxon>
        <taxon>Mollusca</taxon>
        <taxon>Bivalvia</taxon>
        <taxon>Autobranchia</taxon>
        <taxon>Heteroconchia</taxon>
        <taxon>Euheterodonta</taxon>
        <taxon>Imparidentia</taxon>
        <taxon>Neoheterodontei</taxon>
        <taxon>Myida</taxon>
        <taxon>Dreissenoidea</taxon>
        <taxon>Dreissenidae</taxon>
        <taxon>Dreissena</taxon>
    </lineage>
</organism>
<dbReference type="EMBL" id="JAIWYP010000012">
    <property type="protein sequence ID" value="KAH3724815.1"/>
    <property type="molecule type" value="Genomic_DNA"/>
</dbReference>
<gene>
    <name evidence="1" type="ORF">DPMN_050642</name>
</gene>
<reference evidence="1" key="1">
    <citation type="journal article" date="2019" name="bioRxiv">
        <title>The Genome of the Zebra Mussel, Dreissena polymorpha: A Resource for Invasive Species Research.</title>
        <authorList>
            <person name="McCartney M.A."/>
            <person name="Auch B."/>
            <person name="Kono T."/>
            <person name="Mallez S."/>
            <person name="Zhang Y."/>
            <person name="Obille A."/>
            <person name="Becker A."/>
            <person name="Abrahante J.E."/>
            <person name="Garbe J."/>
            <person name="Badalamenti J.P."/>
            <person name="Herman A."/>
            <person name="Mangelson H."/>
            <person name="Liachko I."/>
            <person name="Sullivan S."/>
            <person name="Sone E.D."/>
            <person name="Koren S."/>
            <person name="Silverstein K.A.T."/>
            <person name="Beckman K.B."/>
            <person name="Gohl D.M."/>
        </authorList>
    </citation>
    <scope>NUCLEOTIDE SEQUENCE</scope>
    <source>
        <strain evidence="1">Duluth1</strain>
        <tissue evidence="1">Whole animal</tissue>
    </source>
</reference>
<evidence type="ECO:0000313" key="1">
    <source>
        <dbReference type="EMBL" id="KAH3724815.1"/>
    </source>
</evidence>
<accession>A0A9D4CGI1</accession>
<proteinExistence type="predicted"/>
<evidence type="ECO:0000313" key="2">
    <source>
        <dbReference type="Proteomes" id="UP000828390"/>
    </source>
</evidence>
<comment type="caution">
    <text evidence="1">The sequence shown here is derived from an EMBL/GenBank/DDBJ whole genome shotgun (WGS) entry which is preliminary data.</text>
</comment>
<dbReference type="Proteomes" id="UP000828390">
    <property type="component" value="Unassembled WGS sequence"/>
</dbReference>